<evidence type="ECO:0000259" key="2">
    <source>
        <dbReference type="PROSITE" id="PS50110"/>
    </source>
</evidence>
<name>A0A6H9V699_9ACTN</name>
<dbReference type="GO" id="GO:0000160">
    <property type="term" value="P:phosphorelay signal transduction system"/>
    <property type="evidence" value="ECO:0007669"/>
    <property type="project" value="InterPro"/>
</dbReference>
<keyword evidence="4" id="KW-1185">Reference proteome</keyword>
<proteinExistence type="predicted"/>
<dbReference type="PROSITE" id="PS50110">
    <property type="entry name" value="RESPONSE_REGULATORY"/>
    <property type="match status" value="1"/>
</dbReference>
<gene>
    <name evidence="3" type="ORF">F7R91_07615</name>
</gene>
<dbReference type="AlphaFoldDB" id="A0A6H9V699"/>
<protein>
    <submittedName>
        <fullName evidence="3">Response regulator</fullName>
    </submittedName>
</protein>
<dbReference type="InterPro" id="IPR001789">
    <property type="entry name" value="Sig_transdc_resp-reg_receiver"/>
</dbReference>
<dbReference type="Proteomes" id="UP000442707">
    <property type="component" value="Unassembled WGS sequence"/>
</dbReference>
<dbReference type="InterPro" id="IPR011006">
    <property type="entry name" value="CheY-like_superfamily"/>
</dbReference>
<dbReference type="EMBL" id="VZRB01000004">
    <property type="protein sequence ID" value="KAB1148661.1"/>
    <property type="molecule type" value="Genomic_DNA"/>
</dbReference>
<comment type="caution">
    <text evidence="3">The sequence shown here is derived from an EMBL/GenBank/DDBJ whole genome shotgun (WGS) entry which is preliminary data.</text>
</comment>
<dbReference type="RefSeq" id="WP_150945853.1">
    <property type="nucleotide sequence ID" value="NZ_VZRB01000004.1"/>
</dbReference>
<evidence type="ECO:0000313" key="3">
    <source>
        <dbReference type="EMBL" id="KAB1148661.1"/>
    </source>
</evidence>
<feature type="domain" description="Response regulatory" evidence="2">
    <location>
        <begin position="11"/>
        <end position="76"/>
    </location>
</feature>
<sequence>MNDAPAPTARRALVVDDEVELGRLVGDYLSREGFAVDVVRTGAEALDLARATAPDVVVLQATATAATNGGAAAARV</sequence>
<comment type="caution">
    <text evidence="1">Lacks conserved residue(s) required for the propagation of feature annotation.</text>
</comment>
<dbReference type="SUPFAM" id="SSF52172">
    <property type="entry name" value="CheY-like"/>
    <property type="match status" value="1"/>
</dbReference>
<reference evidence="3 4" key="1">
    <citation type="submission" date="2019-09" db="EMBL/GenBank/DDBJ databases">
        <title>Screening of Novel Bioactive Compounds from Soil-Associated.</title>
        <authorList>
            <person name="Zhao S."/>
        </authorList>
    </citation>
    <scope>NUCLEOTIDE SEQUENCE [LARGE SCALE GENOMIC DNA]</scope>
    <source>
        <strain evidence="3 4">HIT-DPA4</strain>
    </source>
</reference>
<dbReference type="Gene3D" id="3.40.50.2300">
    <property type="match status" value="1"/>
</dbReference>
<organism evidence="3 4">
    <name type="scientific">Streptomyces luteolifulvus</name>
    <dbReference type="NCBI Taxonomy" id="2615112"/>
    <lineage>
        <taxon>Bacteria</taxon>
        <taxon>Bacillati</taxon>
        <taxon>Actinomycetota</taxon>
        <taxon>Actinomycetes</taxon>
        <taxon>Kitasatosporales</taxon>
        <taxon>Streptomycetaceae</taxon>
        <taxon>Streptomyces</taxon>
    </lineage>
</organism>
<evidence type="ECO:0000256" key="1">
    <source>
        <dbReference type="PROSITE-ProRule" id="PRU00169"/>
    </source>
</evidence>
<accession>A0A6H9V699</accession>
<evidence type="ECO:0000313" key="4">
    <source>
        <dbReference type="Proteomes" id="UP000442707"/>
    </source>
</evidence>